<dbReference type="Pfam" id="PF26417">
    <property type="entry name" value="DUF8112"/>
    <property type="match status" value="1"/>
</dbReference>
<dbReference type="RefSeq" id="WP_148859302.1">
    <property type="nucleotide sequence ID" value="NZ_PHNJ01000010.1"/>
</dbReference>
<protein>
    <recommendedName>
        <fullName evidence="2">DUF8112 domain-containing protein</fullName>
    </recommendedName>
</protein>
<reference evidence="3" key="1">
    <citation type="submission" date="2017-11" db="EMBL/GenBank/DDBJ databases">
        <authorList>
            <person name="Kajale S.C."/>
            <person name="Sharma A."/>
        </authorList>
    </citation>
    <scope>NUCLEOTIDE SEQUENCE</scope>
    <source>
        <strain evidence="3">LS1_42</strain>
    </source>
</reference>
<feature type="compositionally biased region" description="Basic and acidic residues" evidence="1">
    <location>
        <begin position="154"/>
        <end position="172"/>
    </location>
</feature>
<evidence type="ECO:0000313" key="4">
    <source>
        <dbReference type="Proteomes" id="UP000766904"/>
    </source>
</evidence>
<feature type="domain" description="DUF8112" evidence="2">
    <location>
        <begin position="3"/>
        <end position="107"/>
    </location>
</feature>
<proteinExistence type="predicted"/>
<feature type="compositionally biased region" description="Polar residues" evidence="1">
    <location>
        <begin position="124"/>
        <end position="133"/>
    </location>
</feature>
<keyword evidence="4" id="KW-1185">Reference proteome</keyword>
<organism evidence="3 4">
    <name type="scientific">Natronococcus pandeyae</name>
    <dbReference type="NCBI Taxonomy" id="2055836"/>
    <lineage>
        <taxon>Archaea</taxon>
        <taxon>Methanobacteriati</taxon>
        <taxon>Methanobacteriota</taxon>
        <taxon>Stenosarchaea group</taxon>
        <taxon>Halobacteria</taxon>
        <taxon>Halobacteriales</taxon>
        <taxon>Natrialbaceae</taxon>
        <taxon>Natronococcus</taxon>
    </lineage>
</organism>
<evidence type="ECO:0000313" key="3">
    <source>
        <dbReference type="EMBL" id="TYL37443.1"/>
    </source>
</evidence>
<dbReference type="AlphaFoldDB" id="A0A8J8Q2W2"/>
<feature type="region of interest" description="Disordered" evidence="1">
    <location>
        <begin position="102"/>
        <end position="178"/>
    </location>
</feature>
<evidence type="ECO:0000256" key="1">
    <source>
        <dbReference type="SAM" id="MobiDB-lite"/>
    </source>
</evidence>
<comment type="caution">
    <text evidence="3">The sequence shown here is derived from an EMBL/GenBank/DDBJ whole genome shotgun (WGS) entry which is preliminary data.</text>
</comment>
<sequence>MKLTTTPEQLLKGLTIGTQTQTHCQWCDHEFYEGDVATILVSKPADSDHWTVHRTYCAACDPSGIAGPTLGCTELLAECRLGTQIDTATQQTELVALEPELIDSSEPAESQSALETNEDADPGTATQSPSPSSDGVEIETLPPSLSVPASHRHPVTENPHEPASRLEKRPAESDGSTD</sequence>
<dbReference type="InterPro" id="IPR058425">
    <property type="entry name" value="DUF8112"/>
</dbReference>
<dbReference type="Proteomes" id="UP000766904">
    <property type="component" value="Unassembled WGS sequence"/>
</dbReference>
<accession>A0A8J8Q2W2</accession>
<dbReference type="OrthoDB" id="190308at2157"/>
<dbReference type="EMBL" id="PHNJ01000010">
    <property type="protein sequence ID" value="TYL37443.1"/>
    <property type="molecule type" value="Genomic_DNA"/>
</dbReference>
<name>A0A8J8Q2W2_9EURY</name>
<gene>
    <name evidence="3" type="ORF">CV102_17715</name>
</gene>
<evidence type="ECO:0000259" key="2">
    <source>
        <dbReference type="Pfam" id="PF26417"/>
    </source>
</evidence>